<dbReference type="AlphaFoldDB" id="A0A8K0UH12"/>
<protein>
    <submittedName>
        <fullName evidence="3">NAD-P-binding protein</fullName>
    </submittedName>
</protein>
<dbReference type="PANTHER" id="PTHR43355">
    <property type="entry name" value="FLAVIN REDUCTASE (NADPH)"/>
    <property type="match status" value="1"/>
</dbReference>
<dbReference type="Proteomes" id="UP000813824">
    <property type="component" value="Unassembled WGS sequence"/>
</dbReference>
<dbReference type="EMBL" id="JAEVFJ010000042">
    <property type="protein sequence ID" value="KAH8086635.1"/>
    <property type="molecule type" value="Genomic_DNA"/>
</dbReference>
<evidence type="ECO:0000313" key="3">
    <source>
        <dbReference type="EMBL" id="KAH8086635.1"/>
    </source>
</evidence>
<dbReference type="SUPFAM" id="SSF51735">
    <property type="entry name" value="NAD(P)-binding Rossmann-fold domains"/>
    <property type="match status" value="1"/>
</dbReference>
<gene>
    <name evidence="3" type="ORF">BXZ70DRAFT_549017</name>
</gene>
<dbReference type="OrthoDB" id="10254221at2759"/>
<accession>A0A8K0UH12</accession>
<dbReference type="InterPro" id="IPR016040">
    <property type="entry name" value="NAD(P)-bd_dom"/>
</dbReference>
<feature type="domain" description="NAD(P)-binding" evidence="2">
    <location>
        <begin position="7"/>
        <end position="209"/>
    </location>
</feature>
<proteinExistence type="inferred from homology"/>
<comment type="similarity">
    <text evidence="1">Belongs to the avfA family.</text>
</comment>
<evidence type="ECO:0000259" key="2">
    <source>
        <dbReference type="Pfam" id="PF13460"/>
    </source>
</evidence>
<name>A0A8K0UH12_9AGAR</name>
<reference evidence="3" key="1">
    <citation type="journal article" date="2021" name="New Phytol.">
        <title>Evolutionary innovations through gain and loss of genes in the ectomycorrhizal Boletales.</title>
        <authorList>
            <person name="Wu G."/>
            <person name="Miyauchi S."/>
            <person name="Morin E."/>
            <person name="Kuo A."/>
            <person name="Drula E."/>
            <person name="Varga T."/>
            <person name="Kohler A."/>
            <person name="Feng B."/>
            <person name="Cao Y."/>
            <person name="Lipzen A."/>
            <person name="Daum C."/>
            <person name="Hundley H."/>
            <person name="Pangilinan J."/>
            <person name="Johnson J."/>
            <person name="Barry K."/>
            <person name="LaButti K."/>
            <person name="Ng V."/>
            <person name="Ahrendt S."/>
            <person name="Min B."/>
            <person name="Choi I.G."/>
            <person name="Park H."/>
            <person name="Plett J.M."/>
            <person name="Magnuson J."/>
            <person name="Spatafora J.W."/>
            <person name="Nagy L.G."/>
            <person name="Henrissat B."/>
            <person name="Grigoriev I.V."/>
            <person name="Yang Z.L."/>
            <person name="Xu J."/>
            <person name="Martin F.M."/>
        </authorList>
    </citation>
    <scope>NUCLEOTIDE SEQUENCE</scope>
    <source>
        <strain evidence="3">KKN 215</strain>
    </source>
</reference>
<comment type="caution">
    <text evidence="3">The sequence shown here is derived from an EMBL/GenBank/DDBJ whole genome shotgun (WGS) entry which is preliminary data.</text>
</comment>
<dbReference type="Gene3D" id="3.40.50.720">
    <property type="entry name" value="NAD(P)-binding Rossmann-like Domain"/>
    <property type="match status" value="1"/>
</dbReference>
<dbReference type="Pfam" id="PF13460">
    <property type="entry name" value="NAD_binding_10"/>
    <property type="match status" value="1"/>
</dbReference>
<evidence type="ECO:0000256" key="1">
    <source>
        <dbReference type="ARBA" id="ARBA00038376"/>
    </source>
</evidence>
<dbReference type="InterPro" id="IPR051606">
    <property type="entry name" value="Polyketide_Oxido-like"/>
</dbReference>
<organism evidence="3 4">
    <name type="scientific">Cristinia sonorae</name>
    <dbReference type="NCBI Taxonomy" id="1940300"/>
    <lineage>
        <taxon>Eukaryota</taxon>
        <taxon>Fungi</taxon>
        <taxon>Dikarya</taxon>
        <taxon>Basidiomycota</taxon>
        <taxon>Agaricomycotina</taxon>
        <taxon>Agaricomycetes</taxon>
        <taxon>Agaricomycetidae</taxon>
        <taxon>Agaricales</taxon>
        <taxon>Pleurotineae</taxon>
        <taxon>Stephanosporaceae</taxon>
        <taxon>Cristinia</taxon>
    </lineage>
</organism>
<evidence type="ECO:0000313" key="4">
    <source>
        <dbReference type="Proteomes" id="UP000813824"/>
    </source>
</evidence>
<sequence length="222" mass="23315">MRLLILGGTGPAGLQLIQQALAASHVVAILARSPQKLPNDISTHPSVTVIEGQLTDIETLSRAVKGVDAILSALGPPASVTGALTYPSNTPLAHAYSAVIASMKEHNVQRIILLGTPSITDERDHFSARFAALVAGVATLAHNSYKDIVAVGDVVRKEGMALQWTIARVPVLTDDPSKAVIAGYIGDGKANTTIPRAAFAAFVLQELEESQWCQKAPLISSP</sequence>
<dbReference type="PANTHER" id="PTHR43355:SF2">
    <property type="entry name" value="FLAVIN REDUCTASE (NADPH)"/>
    <property type="match status" value="1"/>
</dbReference>
<dbReference type="InterPro" id="IPR036291">
    <property type="entry name" value="NAD(P)-bd_dom_sf"/>
</dbReference>
<dbReference type="GO" id="GO:0016646">
    <property type="term" value="F:oxidoreductase activity, acting on the CH-NH group of donors, NAD or NADP as acceptor"/>
    <property type="evidence" value="ECO:0007669"/>
    <property type="project" value="TreeGrafter"/>
</dbReference>
<keyword evidence="4" id="KW-1185">Reference proteome</keyword>